<gene>
    <name evidence="1" type="ORF">N800_12265</name>
</gene>
<dbReference type="AlphaFoldDB" id="A0A0A0EY67"/>
<dbReference type="EMBL" id="AVPU01000003">
    <property type="protein sequence ID" value="KGM55866.1"/>
    <property type="molecule type" value="Genomic_DNA"/>
</dbReference>
<dbReference type="eggNOG" id="ENOG5032CKG">
    <property type="taxonomic scope" value="Bacteria"/>
</dbReference>
<dbReference type="OrthoDB" id="7061764at2"/>
<keyword evidence="2" id="KW-1185">Reference proteome</keyword>
<dbReference type="STRING" id="1385517.N800_12265"/>
<dbReference type="RefSeq" id="WP_036134591.1">
    <property type="nucleotide sequence ID" value="NZ_AVPU01000003.1"/>
</dbReference>
<sequence>MDAPKVPFEVTFQLSGKRLRAEISGVHDTWEVMLSRWMDIADEVRRRRPTQLLVVDRMAGNPMAPGDRQRFIAALIGQGLEGVRIAYVEAHDDRIPLAESVEILARERGYAVRVFGNEAAASVWLTYGEE</sequence>
<accession>A0A0A0EY67</accession>
<dbReference type="Proteomes" id="UP000029998">
    <property type="component" value="Unassembled WGS sequence"/>
</dbReference>
<evidence type="ECO:0008006" key="3">
    <source>
        <dbReference type="Google" id="ProtNLM"/>
    </source>
</evidence>
<proteinExistence type="predicted"/>
<comment type="caution">
    <text evidence="1">The sequence shown here is derived from an EMBL/GenBank/DDBJ whole genome shotgun (WGS) entry which is preliminary data.</text>
</comment>
<organism evidence="1 2">
    <name type="scientific">Lysobacter daejeonensis GH1-9</name>
    <dbReference type="NCBI Taxonomy" id="1385517"/>
    <lineage>
        <taxon>Bacteria</taxon>
        <taxon>Pseudomonadati</taxon>
        <taxon>Pseudomonadota</taxon>
        <taxon>Gammaproteobacteria</taxon>
        <taxon>Lysobacterales</taxon>
        <taxon>Lysobacteraceae</taxon>
        <taxon>Aerolutibacter</taxon>
    </lineage>
</organism>
<protein>
    <recommendedName>
        <fullName evidence="3">STAS/SEC14 domain-containing protein</fullName>
    </recommendedName>
</protein>
<evidence type="ECO:0000313" key="2">
    <source>
        <dbReference type="Proteomes" id="UP000029998"/>
    </source>
</evidence>
<name>A0A0A0EY67_9GAMM</name>
<reference evidence="1 2" key="1">
    <citation type="submission" date="2013-08" db="EMBL/GenBank/DDBJ databases">
        <title>Genome sequencing of Lysobacter.</title>
        <authorList>
            <person name="Zhang S."/>
            <person name="Wang G."/>
        </authorList>
    </citation>
    <scope>NUCLEOTIDE SEQUENCE [LARGE SCALE GENOMIC DNA]</scope>
    <source>
        <strain evidence="1 2">GH1-9</strain>
    </source>
</reference>
<evidence type="ECO:0000313" key="1">
    <source>
        <dbReference type="EMBL" id="KGM55866.1"/>
    </source>
</evidence>